<feature type="compositionally biased region" description="Polar residues" evidence="1">
    <location>
        <begin position="21"/>
        <end position="30"/>
    </location>
</feature>
<protein>
    <recommendedName>
        <fullName evidence="4">Aspartic peptidase DDI1-type domain-containing protein</fullName>
    </recommendedName>
</protein>
<feature type="compositionally biased region" description="Polar residues" evidence="1">
    <location>
        <begin position="1"/>
        <end position="12"/>
    </location>
</feature>
<feature type="region of interest" description="Disordered" evidence="1">
    <location>
        <begin position="1"/>
        <end position="106"/>
    </location>
</feature>
<comment type="caution">
    <text evidence="2">The sequence shown here is derived from an EMBL/GenBank/DDBJ whole genome shotgun (WGS) entry which is preliminary data.</text>
</comment>
<organism evidence="2 3">
    <name type="scientific">Salvia divinorum</name>
    <name type="common">Maria pastora</name>
    <name type="synonym">Diviner's sage</name>
    <dbReference type="NCBI Taxonomy" id="28513"/>
    <lineage>
        <taxon>Eukaryota</taxon>
        <taxon>Viridiplantae</taxon>
        <taxon>Streptophyta</taxon>
        <taxon>Embryophyta</taxon>
        <taxon>Tracheophyta</taxon>
        <taxon>Spermatophyta</taxon>
        <taxon>Magnoliopsida</taxon>
        <taxon>eudicotyledons</taxon>
        <taxon>Gunneridae</taxon>
        <taxon>Pentapetalae</taxon>
        <taxon>asterids</taxon>
        <taxon>lamiids</taxon>
        <taxon>Lamiales</taxon>
        <taxon>Lamiaceae</taxon>
        <taxon>Nepetoideae</taxon>
        <taxon>Mentheae</taxon>
        <taxon>Salviinae</taxon>
        <taxon>Salvia</taxon>
        <taxon>Salvia subgen. Calosphace</taxon>
    </lineage>
</organism>
<reference evidence="2 3" key="1">
    <citation type="submission" date="2024-06" db="EMBL/GenBank/DDBJ databases">
        <title>A chromosome level genome sequence of Diviner's sage (Salvia divinorum).</title>
        <authorList>
            <person name="Ford S.A."/>
            <person name="Ro D.-K."/>
            <person name="Ness R.W."/>
            <person name="Phillips M.A."/>
        </authorList>
    </citation>
    <scope>NUCLEOTIDE SEQUENCE [LARGE SCALE GENOMIC DNA]</scope>
    <source>
        <strain evidence="2">SAF-2024a</strain>
        <tissue evidence="2">Leaf</tissue>
    </source>
</reference>
<name>A0ABD1G9E5_SALDI</name>
<evidence type="ECO:0000313" key="3">
    <source>
        <dbReference type="Proteomes" id="UP001567538"/>
    </source>
</evidence>
<keyword evidence="3" id="KW-1185">Reference proteome</keyword>
<feature type="compositionally biased region" description="Acidic residues" evidence="1">
    <location>
        <begin position="73"/>
        <end position="90"/>
    </location>
</feature>
<dbReference type="InterPro" id="IPR021109">
    <property type="entry name" value="Peptidase_aspartic_dom_sf"/>
</dbReference>
<evidence type="ECO:0008006" key="4">
    <source>
        <dbReference type="Google" id="ProtNLM"/>
    </source>
</evidence>
<sequence length="370" mass="41989">MKGNTGKLSSTVHIPKKANVSKITLRSGTSYKEPEMKFSLGESSKRGNLRSEKKVLPEPLKRPLSQMENPFFLDEEPQGEGKEEDEVEEKEVERKDVEEKSKGPVEDARAEKPFPYRFEKKRKQGDLVDYMSIFGKLEVTIPFLQAVKLPPIFKFIKELISRKVKEDGRIVVEGIVSAIGQEKLPPKRADLGMFNLPITIENIKIKHAMCDLGASINVMPLSIYNRLKGVKLTSTRVLIQLADRSSINPDGVLENILVKVYDFLYSAHFYVIRMSGPEAKESSGILLDRPFLRTAKTIIDMAEGTICIDFPVEKFTFIIDVAMKRPMDSENLCYIDVIQPLVQEYLETELLQDRFCTPDIDEQVSKEVVA</sequence>
<feature type="compositionally biased region" description="Basic and acidic residues" evidence="1">
    <location>
        <begin position="43"/>
        <end position="61"/>
    </location>
</feature>
<feature type="compositionally biased region" description="Basic and acidic residues" evidence="1">
    <location>
        <begin position="91"/>
        <end position="106"/>
    </location>
</feature>
<dbReference type="EMBL" id="JBEAFC010000009">
    <property type="protein sequence ID" value="KAL1540748.1"/>
    <property type="molecule type" value="Genomic_DNA"/>
</dbReference>
<evidence type="ECO:0000256" key="1">
    <source>
        <dbReference type="SAM" id="MobiDB-lite"/>
    </source>
</evidence>
<dbReference type="AlphaFoldDB" id="A0ABD1G9E5"/>
<dbReference type="Proteomes" id="UP001567538">
    <property type="component" value="Unassembled WGS sequence"/>
</dbReference>
<dbReference type="PANTHER" id="PTHR33067">
    <property type="entry name" value="RNA-DIRECTED DNA POLYMERASE-RELATED"/>
    <property type="match status" value="1"/>
</dbReference>
<proteinExistence type="predicted"/>
<gene>
    <name evidence="2" type="ORF">AAHA92_25058</name>
</gene>
<dbReference type="PANTHER" id="PTHR33067:SF15">
    <property type="entry name" value="RNA-DIRECTED DNA POLYMERASE"/>
    <property type="match status" value="1"/>
</dbReference>
<accession>A0ABD1G9E5</accession>
<dbReference type="CDD" id="cd00303">
    <property type="entry name" value="retropepsin_like"/>
    <property type="match status" value="1"/>
</dbReference>
<dbReference type="Gene3D" id="2.40.70.10">
    <property type="entry name" value="Acid Proteases"/>
    <property type="match status" value="1"/>
</dbReference>
<evidence type="ECO:0000313" key="2">
    <source>
        <dbReference type="EMBL" id="KAL1540748.1"/>
    </source>
</evidence>